<evidence type="ECO:0000313" key="2">
    <source>
        <dbReference type="Proteomes" id="UP000784294"/>
    </source>
</evidence>
<gene>
    <name evidence="1" type="ORF">PXEA_LOCUS1414</name>
</gene>
<accession>A0A3S4ZCG5</accession>
<evidence type="ECO:0000313" key="1">
    <source>
        <dbReference type="EMBL" id="VEL07974.1"/>
    </source>
</evidence>
<keyword evidence="2" id="KW-1185">Reference proteome</keyword>
<name>A0A3S4ZCG5_9PLAT</name>
<proteinExistence type="predicted"/>
<dbReference type="AlphaFoldDB" id="A0A3S4ZCG5"/>
<sequence>MLSFSRPSLRPSANNAIAHRARLVISCRAFHLLPWLLFLSLISHSRIVFSLAEPGLVTSVCCRLLSQLSTPASRLHCLINPVDPPHFPAPTAAAPRSFL</sequence>
<organism evidence="1 2">
    <name type="scientific">Protopolystoma xenopodis</name>
    <dbReference type="NCBI Taxonomy" id="117903"/>
    <lineage>
        <taxon>Eukaryota</taxon>
        <taxon>Metazoa</taxon>
        <taxon>Spiralia</taxon>
        <taxon>Lophotrochozoa</taxon>
        <taxon>Platyhelminthes</taxon>
        <taxon>Monogenea</taxon>
        <taxon>Polyopisthocotylea</taxon>
        <taxon>Polystomatidea</taxon>
        <taxon>Polystomatidae</taxon>
        <taxon>Protopolystoma</taxon>
    </lineage>
</organism>
<protein>
    <submittedName>
        <fullName evidence="1">Uncharacterized protein</fullName>
    </submittedName>
</protein>
<reference evidence="1" key="1">
    <citation type="submission" date="2018-11" db="EMBL/GenBank/DDBJ databases">
        <authorList>
            <consortium name="Pathogen Informatics"/>
        </authorList>
    </citation>
    <scope>NUCLEOTIDE SEQUENCE</scope>
</reference>
<dbReference type="EMBL" id="CAAALY010002864">
    <property type="protein sequence ID" value="VEL07974.1"/>
    <property type="molecule type" value="Genomic_DNA"/>
</dbReference>
<dbReference type="Proteomes" id="UP000784294">
    <property type="component" value="Unassembled WGS sequence"/>
</dbReference>
<comment type="caution">
    <text evidence="1">The sequence shown here is derived from an EMBL/GenBank/DDBJ whole genome shotgun (WGS) entry which is preliminary data.</text>
</comment>